<reference evidence="1" key="1">
    <citation type="journal article" date="2019" name="bioRxiv">
        <title>The Genome of the Zebra Mussel, Dreissena polymorpha: A Resource for Invasive Species Research.</title>
        <authorList>
            <person name="McCartney M.A."/>
            <person name="Auch B."/>
            <person name="Kono T."/>
            <person name="Mallez S."/>
            <person name="Zhang Y."/>
            <person name="Obille A."/>
            <person name="Becker A."/>
            <person name="Abrahante J.E."/>
            <person name="Garbe J."/>
            <person name="Badalamenti J.P."/>
            <person name="Herman A."/>
            <person name="Mangelson H."/>
            <person name="Liachko I."/>
            <person name="Sullivan S."/>
            <person name="Sone E.D."/>
            <person name="Koren S."/>
            <person name="Silverstein K.A.T."/>
            <person name="Beckman K.B."/>
            <person name="Gohl D.M."/>
        </authorList>
    </citation>
    <scope>NUCLEOTIDE SEQUENCE</scope>
    <source>
        <strain evidence="1">Duluth1</strain>
        <tissue evidence="1">Whole animal</tissue>
    </source>
</reference>
<proteinExistence type="predicted"/>
<reference evidence="1" key="2">
    <citation type="submission" date="2020-11" db="EMBL/GenBank/DDBJ databases">
        <authorList>
            <person name="McCartney M.A."/>
            <person name="Auch B."/>
            <person name="Kono T."/>
            <person name="Mallez S."/>
            <person name="Becker A."/>
            <person name="Gohl D.M."/>
            <person name="Silverstein K.A.T."/>
            <person name="Koren S."/>
            <person name="Bechman K.B."/>
            <person name="Herman A."/>
            <person name="Abrahante J.E."/>
            <person name="Garbe J."/>
        </authorList>
    </citation>
    <scope>NUCLEOTIDE SEQUENCE</scope>
    <source>
        <strain evidence="1">Duluth1</strain>
        <tissue evidence="1">Whole animal</tissue>
    </source>
</reference>
<sequence length="78" mass="8815">MITFQEAAQPLTFATRNNIRGRSTYPCSLQLAYLPICVSPSLYYILSVTEPAQYSACLNGGIFPLNLKKFQLETRYMS</sequence>
<gene>
    <name evidence="1" type="ORF">DPMN_028788</name>
</gene>
<protein>
    <submittedName>
        <fullName evidence="1">Uncharacterized protein</fullName>
    </submittedName>
</protein>
<evidence type="ECO:0000313" key="1">
    <source>
        <dbReference type="EMBL" id="KAH3865745.1"/>
    </source>
</evidence>
<keyword evidence="2" id="KW-1185">Reference proteome</keyword>
<name>A0A9D4LVB8_DREPO</name>
<organism evidence="1 2">
    <name type="scientific">Dreissena polymorpha</name>
    <name type="common">Zebra mussel</name>
    <name type="synonym">Mytilus polymorpha</name>
    <dbReference type="NCBI Taxonomy" id="45954"/>
    <lineage>
        <taxon>Eukaryota</taxon>
        <taxon>Metazoa</taxon>
        <taxon>Spiralia</taxon>
        <taxon>Lophotrochozoa</taxon>
        <taxon>Mollusca</taxon>
        <taxon>Bivalvia</taxon>
        <taxon>Autobranchia</taxon>
        <taxon>Heteroconchia</taxon>
        <taxon>Euheterodonta</taxon>
        <taxon>Imparidentia</taxon>
        <taxon>Neoheterodontei</taxon>
        <taxon>Myida</taxon>
        <taxon>Dreissenoidea</taxon>
        <taxon>Dreissenidae</taxon>
        <taxon>Dreissena</taxon>
    </lineage>
</organism>
<evidence type="ECO:0000313" key="2">
    <source>
        <dbReference type="Proteomes" id="UP000828390"/>
    </source>
</evidence>
<dbReference type="Proteomes" id="UP000828390">
    <property type="component" value="Unassembled WGS sequence"/>
</dbReference>
<accession>A0A9D4LVB8</accession>
<comment type="caution">
    <text evidence="1">The sequence shown here is derived from an EMBL/GenBank/DDBJ whole genome shotgun (WGS) entry which is preliminary data.</text>
</comment>
<dbReference type="AlphaFoldDB" id="A0A9D4LVB8"/>
<dbReference type="EMBL" id="JAIWYP010000002">
    <property type="protein sequence ID" value="KAH3865745.1"/>
    <property type="molecule type" value="Genomic_DNA"/>
</dbReference>